<evidence type="ECO:0000259" key="8">
    <source>
        <dbReference type="Pfam" id="PF18101"/>
    </source>
</evidence>
<comment type="caution">
    <text evidence="9">The sequence shown here is derived from an EMBL/GenBank/DDBJ whole genome shotgun (WGS) entry which is preliminary data.</text>
</comment>
<proteinExistence type="predicted"/>
<evidence type="ECO:0000256" key="7">
    <source>
        <dbReference type="SAM" id="MobiDB-lite"/>
    </source>
</evidence>
<dbReference type="Gene3D" id="1.10.510.10">
    <property type="entry name" value="Transferase(Phosphotransferase) domain 1"/>
    <property type="match status" value="1"/>
</dbReference>
<keyword evidence="3" id="KW-0507">mRNA processing</keyword>
<dbReference type="Gene3D" id="1.20.5.5160">
    <property type="match status" value="1"/>
</dbReference>
<name>A0ABQ6N8V3_9STRA</name>
<dbReference type="Gene3D" id="1.10.287.3700">
    <property type="match status" value="1"/>
</dbReference>
<dbReference type="Pfam" id="PF18101">
    <property type="entry name" value="Pan3_CK"/>
    <property type="match status" value="1"/>
</dbReference>
<keyword evidence="10" id="KW-1185">Reference proteome</keyword>
<dbReference type="PANTHER" id="PTHR12272">
    <property type="entry name" value="DEADENYLATION COMPLEX SUBUNIT PAN3"/>
    <property type="match status" value="1"/>
</dbReference>
<protein>
    <recommendedName>
        <fullName evidence="8">Pan3 C-terminal knob domain-containing protein</fullName>
    </recommendedName>
</protein>
<evidence type="ECO:0000256" key="2">
    <source>
        <dbReference type="ARBA" id="ARBA00022490"/>
    </source>
</evidence>
<keyword evidence="6" id="KW-0175">Coiled coil</keyword>
<feature type="compositionally biased region" description="Pro residues" evidence="7">
    <location>
        <begin position="32"/>
        <end position="51"/>
    </location>
</feature>
<dbReference type="Proteomes" id="UP001165060">
    <property type="component" value="Unassembled WGS sequence"/>
</dbReference>
<feature type="domain" description="Pan3 C-terminal knob" evidence="8">
    <location>
        <begin position="380"/>
        <end position="517"/>
    </location>
</feature>
<keyword evidence="2" id="KW-0963">Cytoplasm</keyword>
<organism evidence="9 10">
    <name type="scientific">Tetraparma gracilis</name>
    <dbReference type="NCBI Taxonomy" id="2962635"/>
    <lineage>
        <taxon>Eukaryota</taxon>
        <taxon>Sar</taxon>
        <taxon>Stramenopiles</taxon>
        <taxon>Ochrophyta</taxon>
        <taxon>Bolidophyceae</taxon>
        <taxon>Parmales</taxon>
        <taxon>Triparmaceae</taxon>
        <taxon>Tetraparma</taxon>
    </lineage>
</organism>
<evidence type="ECO:0000256" key="4">
    <source>
        <dbReference type="ARBA" id="ARBA00022741"/>
    </source>
</evidence>
<gene>
    <name evidence="9" type="ORF">TeGR_g11407</name>
</gene>
<evidence type="ECO:0000313" key="10">
    <source>
        <dbReference type="Proteomes" id="UP001165060"/>
    </source>
</evidence>
<evidence type="ECO:0000313" key="9">
    <source>
        <dbReference type="EMBL" id="GMI50938.1"/>
    </source>
</evidence>
<keyword evidence="5" id="KW-0067">ATP-binding</keyword>
<dbReference type="EMBL" id="BRYB01006523">
    <property type="protein sequence ID" value="GMI50938.1"/>
    <property type="molecule type" value="Genomic_DNA"/>
</dbReference>
<accession>A0ABQ6N8V3</accession>
<sequence length="542" mass="57581">MEFVPASLGGSGYSASGYSASGYSASAASFQPAPPLPPAPTAQAPAPPAYPPSASLNGQPLHVPPAAAPAYEDPRLAPYDRYSSALHALPAPLDEHAGYEHLLGGTSAPRSLGAQGLPDSLHKHFAALAKLGGRQVGPDDPIYKGIPQKYFGVYPLEGAGGDAASGSFGYPAFLCKVLSSDGQPLALRRFDNVRCSHSIASAAGAAWKRVRHPAVVKLHSCYAQGRAVFFAHEYLPGAVSLHERYIDPAQGGGGQPPPDRVLWSYAVQLAGALRCVHGQGMALRCLSAKRVLRTSGGRLRVGCAGVVDVLEFEARKQLADLQREDVRDLGRLILSLATRSALPPASDVAAMQKAAAVMQALYPLDLCNFAIACLSKPMSVHDVCQSLGPRCFDELDAVQAVSDGYEQNLAREHDSGRSARILLKLGFVNERPELGIDRQWAETGDRYVLKLFRDYLFHQTDGNGNPVMDLGHVVSSLNKLDCGDGEKICLASRDGQALLVVSYADVQRCLEGAYEELCMQNVGPVAGGGAGKPEQPFRSQTY</sequence>
<dbReference type="InterPro" id="IPR011009">
    <property type="entry name" value="Kinase-like_dom_sf"/>
</dbReference>
<evidence type="ECO:0000256" key="6">
    <source>
        <dbReference type="ARBA" id="ARBA00023054"/>
    </source>
</evidence>
<dbReference type="PANTHER" id="PTHR12272:SF11">
    <property type="entry name" value="PAN2-PAN3 DEADENYLATION COMPLEX SUBUNIT PAN3"/>
    <property type="match status" value="1"/>
</dbReference>
<reference evidence="9 10" key="1">
    <citation type="journal article" date="2023" name="Commun. Biol.">
        <title>Genome analysis of Parmales, the sister group of diatoms, reveals the evolutionary specialization of diatoms from phago-mixotrophs to photoautotrophs.</title>
        <authorList>
            <person name="Ban H."/>
            <person name="Sato S."/>
            <person name="Yoshikawa S."/>
            <person name="Yamada K."/>
            <person name="Nakamura Y."/>
            <person name="Ichinomiya M."/>
            <person name="Sato N."/>
            <person name="Blanc-Mathieu R."/>
            <person name="Endo H."/>
            <person name="Kuwata A."/>
            <person name="Ogata H."/>
        </authorList>
    </citation>
    <scope>NUCLEOTIDE SEQUENCE [LARGE SCALE GENOMIC DNA]</scope>
</reference>
<evidence type="ECO:0000256" key="5">
    <source>
        <dbReference type="ARBA" id="ARBA00022840"/>
    </source>
</evidence>
<evidence type="ECO:0000256" key="3">
    <source>
        <dbReference type="ARBA" id="ARBA00022664"/>
    </source>
</evidence>
<comment type="subcellular location">
    <subcellularLocation>
        <location evidence="1">Cytoplasm</location>
    </subcellularLocation>
</comment>
<keyword evidence="4" id="KW-0547">Nucleotide-binding</keyword>
<dbReference type="InterPro" id="IPR030844">
    <property type="entry name" value="PAN3"/>
</dbReference>
<dbReference type="InterPro" id="IPR041332">
    <property type="entry name" value="Pan3_CK"/>
</dbReference>
<dbReference type="SUPFAM" id="SSF56112">
    <property type="entry name" value="Protein kinase-like (PK-like)"/>
    <property type="match status" value="1"/>
</dbReference>
<evidence type="ECO:0000256" key="1">
    <source>
        <dbReference type="ARBA" id="ARBA00004496"/>
    </source>
</evidence>
<feature type="region of interest" description="Disordered" evidence="7">
    <location>
        <begin position="25"/>
        <end position="69"/>
    </location>
</feature>